<dbReference type="Pfam" id="PF22694">
    <property type="entry name" value="CtpB_N-like"/>
    <property type="match status" value="1"/>
</dbReference>
<evidence type="ECO:0000313" key="9">
    <source>
        <dbReference type="Proteomes" id="UP000230767"/>
    </source>
</evidence>
<evidence type="ECO:0000256" key="1">
    <source>
        <dbReference type="ARBA" id="ARBA00009179"/>
    </source>
</evidence>
<protein>
    <recommendedName>
        <fullName evidence="7">PDZ domain-containing protein</fullName>
    </recommendedName>
</protein>
<dbReference type="InterPro" id="IPR005151">
    <property type="entry name" value="Tail-specific_protease"/>
</dbReference>
<dbReference type="Pfam" id="PF00595">
    <property type="entry name" value="PDZ"/>
    <property type="match status" value="1"/>
</dbReference>
<reference evidence="9" key="1">
    <citation type="submission" date="2017-09" db="EMBL/GenBank/DDBJ databases">
        <title>Depth-based differentiation of microbial function through sediment-hosted aquifers and enrichment of novel symbionts in the deep terrestrial subsurface.</title>
        <authorList>
            <person name="Probst A.J."/>
            <person name="Ladd B."/>
            <person name="Jarett J.K."/>
            <person name="Geller-Mcgrath D.E."/>
            <person name="Sieber C.M.K."/>
            <person name="Emerson J.B."/>
            <person name="Anantharaman K."/>
            <person name="Thomas B.C."/>
            <person name="Malmstrom R."/>
            <person name="Stieglmeier M."/>
            <person name="Klingl A."/>
            <person name="Woyke T."/>
            <person name="Ryan C.M."/>
            <person name="Banfield J.F."/>
        </authorList>
    </citation>
    <scope>NUCLEOTIDE SEQUENCE [LARGE SCALE GENOMIC DNA]</scope>
</reference>
<keyword evidence="4 5" id="KW-0720">Serine protease</keyword>
<evidence type="ECO:0000256" key="5">
    <source>
        <dbReference type="RuleBase" id="RU004404"/>
    </source>
</evidence>
<dbReference type="NCBIfam" id="TIGR00225">
    <property type="entry name" value="prc"/>
    <property type="match status" value="1"/>
</dbReference>
<sequence>MKNQSKISKVVKKFLIPFFLIIIIGASFWLGTNFGKSKCEICPPQEINFSLFWEAYHKLQEKFVDKGKFDIQKMIYGAISGMVKSLEDPYTVFLKPEETKRFVEDVKGTFEGVGMEIGIRKGQLQVISPLEGTPAQRVGLRAGDKILKINGTSTVDMTVEEAVSLIRGPKGTEVTLTIFREEWEKSKEIKIVRDMIEVPSLKWELKTTPWGYPIAYLKLYQFSGKADSDFKQAAFEILASPAQKIILDLRNNPGGYLQVAVNIAGWFLEKGQVVVIEDFGKEGMNEEYKSAGPGKLLTYPIVILINEGTASGAEILAGALRDNRNAKLIGKTSFGKGSVQELENLTGDSSLKITVANWLTPSGLLITEQGLKPDIEVEMTEEDYQEERDPQLDKAIEIIKEMR</sequence>
<dbReference type="GO" id="GO:0006508">
    <property type="term" value="P:proteolysis"/>
    <property type="evidence" value="ECO:0007669"/>
    <property type="project" value="UniProtKB-KW"/>
</dbReference>
<dbReference type="CDD" id="cd07560">
    <property type="entry name" value="Peptidase_S41_CPP"/>
    <property type="match status" value="1"/>
</dbReference>
<comment type="similarity">
    <text evidence="1 5">Belongs to the peptidase S41A family.</text>
</comment>
<dbReference type="PANTHER" id="PTHR32060:SF30">
    <property type="entry name" value="CARBOXY-TERMINAL PROCESSING PROTEASE CTPA"/>
    <property type="match status" value="1"/>
</dbReference>
<dbReference type="SUPFAM" id="SSF52096">
    <property type="entry name" value="ClpP/crotonase"/>
    <property type="match status" value="1"/>
</dbReference>
<dbReference type="GO" id="GO:0008236">
    <property type="term" value="F:serine-type peptidase activity"/>
    <property type="evidence" value="ECO:0007669"/>
    <property type="project" value="UniProtKB-KW"/>
</dbReference>
<accession>A0A2M7R6S5</accession>
<dbReference type="Gene3D" id="3.90.226.10">
    <property type="entry name" value="2-enoyl-CoA Hydratase, Chain A, domain 1"/>
    <property type="match status" value="1"/>
</dbReference>
<dbReference type="SMART" id="SM00228">
    <property type="entry name" value="PDZ"/>
    <property type="match status" value="1"/>
</dbReference>
<evidence type="ECO:0000256" key="3">
    <source>
        <dbReference type="ARBA" id="ARBA00022801"/>
    </source>
</evidence>
<dbReference type="GO" id="GO:0004175">
    <property type="term" value="F:endopeptidase activity"/>
    <property type="evidence" value="ECO:0007669"/>
    <property type="project" value="TreeGrafter"/>
</dbReference>
<dbReference type="FunFam" id="2.30.42.10:FF:000063">
    <property type="entry name" value="Peptidase, S41 family"/>
    <property type="match status" value="1"/>
</dbReference>
<dbReference type="InterPro" id="IPR004447">
    <property type="entry name" value="Peptidase_S41A"/>
</dbReference>
<feature type="domain" description="PDZ" evidence="7">
    <location>
        <begin position="99"/>
        <end position="167"/>
    </location>
</feature>
<dbReference type="Gene3D" id="3.30.750.44">
    <property type="match status" value="1"/>
</dbReference>
<evidence type="ECO:0000256" key="2">
    <source>
        <dbReference type="ARBA" id="ARBA00022670"/>
    </source>
</evidence>
<evidence type="ECO:0000256" key="4">
    <source>
        <dbReference type="ARBA" id="ARBA00022825"/>
    </source>
</evidence>
<evidence type="ECO:0000313" key="8">
    <source>
        <dbReference type="EMBL" id="PIY89398.1"/>
    </source>
</evidence>
<dbReference type="Pfam" id="PF03572">
    <property type="entry name" value="Peptidase_S41"/>
    <property type="match status" value="1"/>
</dbReference>
<keyword evidence="6" id="KW-0472">Membrane</keyword>
<keyword evidence="6" id="KW-0812">Transmembrane</keyword>
<dbReference type="EMBL" id="PFLW01000026">
    <property type="protein sequence ID" value="PIY89398.1"/>
    <property type="molecule type" value="Genomic_DNA"/>
</dbReference>
<comment type="caution">
    <text evidence="8">The sequence shown here is derived from an EMBL/GenBank/DDBJ whole genome shotgun (WGS) entry which is preliminary data.</text>
</comment>
<dbReference type="InterPro" id="IPR001478">
    <property type="entry name" value="PDZ"/>
</dbReference>
<proteinExistence type="inferred from homology"/>
<dbReference type="CDD" id="cd06782">
    <property type="entry name" value="cpPDZ_CPP-like"/>
    <property type="match status" value="1"/>
</dbReference>
<dbReference type="PROSITE" id="PS50106">
    <property type="entry name" value="PDZ"/>
    <property type="match status" value="1"/>
</dbReference>
<dbReference type="SUPFAM" id="SSF50156">
    <property type="entry name" value="PDZ domain-like"/>
    <property type="match status" value="1"/>
</dbReference>
<dbReference type="Gene3D" id="2.30.42.10">
    <property type="match status" value="1"/>
</dbReference>
<keyword evidence="3 5" id="KW-0378">Hydrolase</keyword>
<evidence type="ECO:0000259" key="7">
    <source>
        <dbReference type="PROSITE" id="PS50106"/>
    </source>
</evidence>
<dbReference type="GO" id="GO:0030288">
    <property type="term" value="C:outer membrane-bounded periplasmic space"/>
    <property type="evidence" value="ECO:0007669"/>
    <property type="project" value="TreeGrafter"/>
</dbReference>
<dbReference type="Proteomes" id="UP000230767">
    <property type="component" value="Unassembled WGS sequence"/>
</dbReference>
<keyword evidence="6" id="KW-1133">Transmembrane helix</keyword>
<name>A0A2M7R6S5_9BACT</name>
<feature type="transmembrane region" description="Helical" evidence="6">
    <location>
        <begin position="14"/>
        <end position="32"/>
    </location>
</feature>
<keyword evidence="2 5" id="KW-0645">Protease</keyword>
<dbReference type="PANTHER" id="PTHR32060">
    <property type="entry name" value="TAIL-SPECIFIC PROTEASE"/>
    <property type="match status" value="1"/>
</dbReference>
<organism evidence="8 9">
    <name type="scientific">Candidatus Nealsonbacteria bacterium CG_4_10_14_0_8_um_filter_37_14</name>
    <dbReference type="NCBI Taxonomy" id="1974684"/>
    <lineage>
        <taxon>Bacteria</taxon>
        <taxon>Candidatus Nealsoniibacteriota</taxon>
    </lineage>
</organism>
<dbReference type="InterPro" id="IPR055210">
    <property type="entry name" value="CtpA/B_N"/>
</dbReference>
<gene>
    <name evidence="8" type="ORF">COY73_01015</name>
</gene>
<dbReference type="InterPro" id="IPR036034">
    <property type="entry name" value="PDZ_sf"/>
</dbReference>
<evidence type="ECO:0000256" key="6">
    <source>
        <dbReference type="SAM" id="Phobius"/>
    </source>
</evidence>
<dbReference type="GO" id="GO:0007165">
    <property type="term" value="P:signal transduction"/>
    <property type="evidence" value="ECO:0007669"/>
    <property type="project" value="TreeGrafter"/>
</dbReference>
<dbReference type="InterPro" id="IPR029045">
    <property type="entry name" value="ClpP/crotonase-like_dom_sf"/>
</dbReference>
<dbReference type="SMART" id="SM00245">
    <property type="entry name" value="TSPc"/>
    <property type="match status" value="1"/>
</dbReference>
<dbReference type="AlphaFoldDB" id="A0A2M7R6S5"/>